<dbReference type="GO" id="GO:0008237">
    <property type="term" value="F:metallopeptidase activity"/>
    <property type="evidence" value="ECO:0007669"/>
    <property type="project" value="InterPro"/>
</dbReference>
<proteinExistence type="predicted"/>
<dbReference type="OrthoDB" id="8841651at2"/>
<dbReference type="SUPFAM" id="SSF55486">
    <property type="entry name" value="Metalloproteases ('zincins'), catalytic domain"/>
    <property type="match status" value="1"/>
</dbReference>
<dbReference type="Proteomes" id="UP000193146">
    <property type="component" value="Unassembled WGS sequence"/>
</dbReference>
<dbReference type="EMBL" id="NBYX01000003">
    <property type="protein sequence ID" value="ORT87433.1"/>
    <property type="molecule type" value="Genomic_DNA"/>
</dbReference>
<gene>
    <name evidence="1" type="ORF">B7G54_07930</name>
</gene>
<sequence>MNGLPRVMQELNPENVIRWDKQTQRNITCTVFPDNGITDAAVCKPDSHTRIIAIYPHFCMLPDARLSTNCKLKVLIHECTHYIDTFDSNDEIYGFGTGLKYWAQTHTDVAIDNAESLACYISFFDDRILG</sequence>
<organism evidence="1 2">
    <name type="scientific">Burkholderia puraquae</name>
    <dbReference type="NCBI Taxonomy" id="1904757"/>
    <lineage>
        <taxon>Bacteria</taxon>
        <taxon>Pseudomonadati</taxon>
        <taxon>Pseudomonadota</taxon>
        <taxon>Betaproteobacteria</taxon>
        <taxon>Burkholderiales</taxon>
        <taxon>Burkholderiaceae</taxon>
        <taxon>Burkholderia</taxon>
        <taxon>Burkholderia cepacia complex</taxon>
    </lineage>
</organism>
<name>A0A1X1PKS1_9BURK</name>
<evidence type="ECO:0000313" key="1">
    <source>
        <dbReference type="EMBL" id="ORT87433.1"/>
    </source>
</evidence>
<keyword evidence="2" id="KW-1185">Reference proteome</keyword>
<accession>A0A1X1PKS1</accession>
<dbReference type="AlphaFoldDB" id="A0A1X1PKS1"/>
<dbReference type="InterPro" id="IPR024079">
    <property type="entry name" value="MetalloPept_cat_dom_sf"/>
</dbReference>
<reference evidence="1 2" key="1">
    <citation type="submission" date="2017-04" db="EMBL/GenBank/DDBJ databases">
        <title>Burkholderia puraquae sp. nov., a novel Burkholderia cepacia complex species from hospital setting samples.</title>
        <authorList>
            <person name="Martina P."/>
            <person name="Leguizamon M."/>
            <person name="Prieto C."/>
            <person name="Sousa S."/>
            <person name="Montanaro P."/>
            <person name="Draghi W."/>
            <person name="Staembler M."/>
            <person name="Bettiol M."/>
            <person name="Figoli C."/>
            <person name="Palau J."/>
            <person name="Alvarez F."/>
            <person name="Benetti S."/>
            <person name="Anchat E."/>
            <person name="Vescina C."/>
            <person name="Ferreras J."/>
            <person name="Lasch P."/>
            <person name="Lagares A."/>
            <person name="Zorreguieta A."/>
            <person name="Yantorno O."/>
            <person name="Bosch A."/>
        </authorList>
    </citation>
    <scope>NUCLEOTIDE SEQUENCE [LARGE SCALE GENOMIC DNA]</scope>
    <source>
        <strain evidence="1 2">CAMPA 1040</strain>
    </source>
</reference>
<dbReference type="Gene3D" id="3.40.390.10">
    <property type="entry name" value="Collagenase (Catalytic Domain)"/>
    <property type="match status" value="1"/>
</dbReference>
<comment type="caution">
    <text evidence="1">The sequence shown here is derived from an EMBL/GenBank/DDBJ whole genome shotgun (WGS) entry which is preliminary data.</text>
</comment>
<protein>
    <submittedName>
        <fullName evidence="1">Uncharacterized protein</fullName>
    </submittedName>
</protein>
<evidence type="ECO:0000313" key="2">
    <source>
        <dbReference type="Proteomes" id="UP000193146"/>
    </source>
</evidence>